<feature type="transmembrane region" description="Helical" evidence="1">
    <location>
        <begin position="24"/>
        <end position="43"/>
    </location>
</feature>
<dbReference type="WBParaSite" id="Pan_g1693.t1">
    <property type="protein sequence ID" value="Pan_g1693.t1"/>
    <property type="gene ID" value="Pan_g1693"/>
</dbReference>
<keyword evidence="1" id="KW-0472">Membrane</keyword>
<keyword evidence="1" id="KW-0812">Transmembrane</keyword>
<accession>A0A7E4V6R2</accession>
<reference evidence="3" key="2">
    <citation type="submission" date="2020-10" db="UniProtKB">
        <authorList>
            <consortium name="WormBaseParasite"/>
        </authorList>
    </citation>
    <scope>IDENTIFICATION</scope>
</reference>
<keyword evidence="1" id="KW-1133">Transmembrane helix</keyword>
<sequence length="107" mass="12426">MITSNYTSSILCESPWYWFHQASIIVSSFLLSVCVIFGVLLTLTRIRMQRFTYGFHFNVTMIQMQVNYTLTNWPEVLGSCSSIDELYDKFLAIVHYAISVFVPFTCQ</sequence>
<protein>
    <submittedName>
        <fullName evidence="3">G_PROTEIN_RECEP_F1_2 domain-containing protein</fullName>
    </submittedName>
</protein>
<evidence type="ECO:0000256" key="1">
    <source>
        <dbReference type="SAM" id="Phobius"/>
    </source>
</evidence>
<evidence type="ECO:0000313" key="3">
    <source>
        <dbReference type="WBParaSite" id="Pan_g1693.t1"/>
    </source>
</evidence>
<proteinExistence type="predicted"/>
<name>A0A7E4V6R2_PANRE</name>
<organism evidence="2 3">
    <name type="scientific">Panagrellus redivivus</name>
    <name type="common">Microworm</name>
    <dbReference type="NCBI Taxonomy" id="6233"/>
    <lineage>
        <taxon>Eukaryota</taxon>
        <taxon>Metazoa</taxon>
        <taxon>Ecdysozoa</taxon>
        <taxon>Nematoda</taxon>
        <taxon>Chromadorea</taxon>
        <taxon>Rhabditida</taxon>
        <taxon>Tylenchina</taxon>
        <taxon>Panagrolaimomorpha</taxon>
        <taxon>Panagrolaimoidea</taxon>
        <taxon>Panagrolaimidae</taxon>
        <taxon>Panagrellus</taxon>
    </lineage>
</organism>
<keyword evidence="2" id="KW-1185">Reference proteome</keyword>
<dbReference type="AlphaFoldDB" id="A0A7E4V6R2"/>
<evidence type="ECO:0000313" key="2">
    <source>
        <dbReference type="Proteomes" id="UP000492821"/>
    </source>
</evidence>
<reference evidence="2" key="1">
    <citation type="journal article" date="2013" name="Genetics">
        <title>The draft genome and transcriptome of Panagrellus redivivus are shaped by the harsh demands of a free-living lifestyle.</title>
        <authorList>
            <person name="Srinivasan J."/>
            <person name="Dillman A.R."/>
            <person name="Macchietto M.G."/>
            <person name="Heikkinen L."/>
            <person name="Lakso M."/>
            <person name="Fracchia K.M."/>
            <person name="Antoshechkin I."/>
            <person name="Mortazavi A."/>
            <person name="Wong G."/>
            <person name="Sternberg P.W."/>
        </authorList>
    </citation>
    <scope>NUCLEOTIDE SEQUENCE [LARGE SCALE GENOMIC DNA]</scope>
    <source>
        <strain evidence="2">MT8872</strain>
    </source>
</reference>
<dbReference type="Proteomes" id="UP000492821">
    <property type="component" value="Unassembled WGS sequence"/>
</dbReference>